<dbReference type="AlphaFoldDB" id="A0A2H0KPA3"/>
<dbReference type="EMBL" id="PCVN01000123">
    <property type="protein sequence ID" value="PIQ73991.1"/>
    <property type="molecule type" value="Genomic_DNA"/>
</dbReference>
<organism evidence="1 2">
    <name type="scientific">Candidatus Portnoybacteria bacterium CG11_big_fil_rev_8_21_14_0_20_44_10</name>
    <dbReference type="NCBI Taxonomy" id="1974818"/>
    <lineage>
        <taxon>Bacteria</taxon>
        <taxon>Candidatus Portnoyibacteriota</taxon>
    </lineage>
</organism>
<proteinExistence type="predicted"/>
<evidence type="ECO:0000313" key="1">
    <source>
        <dbReference type="EMBL" id="PIQ73991.1"/>
    </source>
</evidence>
<dbReference type="InterPro" id="IPR038570">
    <property type="entry name" value="HicA_sf"/>
</dbReference>
<evidence type="ECO:0000313" key="2">
    <source>
        <dbReference type="Proteomes" id="UP000231550"/>
    </source>
</evidence>
<dbReference type="Gene3D" id="3.30.920.30">
    <property type="entry name" value="Hypothetical protein"/>
    <property type="match status" value="1"/>
</dbReference>
<name>A0A2H0KPA3_9BACT</name>
<protein>
    <recommendedName>
        <fullName evidence="3">Addiction module toxin, HicA family</fullName>
    </recommendedName>
</protein>
<comment type="caution">
    <text evidence="1">The sequence shown here is derived from an EMBL/GenBank/DDBJ whole genome shotgun (WGS) entry which is preliminary data.</text>
</comment>
<sequence>MSEFCFPSKRKKIVKALKKLGLSIENGAKHDLAKCVHNGKKTTIPRHKEIKREIVESIASFLLDKDFERQKLLDLLK</sequence>
<accession>A0A2H0KPA3</accession>
<evidence type="ECO:0008006" key="3">
    <source>
        <dbReference type="Google" id="ProtNLM"/>
    </source>
</evidence>
<dbReference type="Proteomes" id="UP000231550">
    <property type="component" value="Unassembled WGS sequence"/>
</dbReference>
<reference evidence="1 2" key="1">
    <citation type="submission" date="2017-09" db="EMBL/GenBank/DDBJ databases">
        <title>Depth-based differentiation of microbial function through sediment-hosted aquifers and enrichment of novel symbionts in the deep terrestrial subsurface.</title>
        <authorList>
            <person name="Probst A.J."/>
            <person name="Ladd B."/>
            <person name="Jarett J.K."/>
            <person name="Geller-Mcgrath D.E."/>
            <person name="Sieber C.M."/>
            <person name="Emerson J.B."/>
            <person name="Anantharaman K."/>
            <person name="Thomas B.C."/>
            <person name="Malmstrom R."/>
            <person name="Stieglmeier M."/>
            <person name="Klingl A."/>
            <person name="Woyke T."/>
            <person name="Ryan C.M."/>
            <person name="Banfield J.F."/>
        </authorList>
    </citation>
    <scope>NUCLEOTIDE SEQUENCE [LARGE SCALE GENOMIC DNA]</scope>
    <source>
        <strain evidence="1">CG11_big_fil_rev_8_21_14_0_20_44_10</strain>
    </source>
</reference>
<gene>
    <name evidence="1" type="ORF">COV85_04565</name>
</gene>